<evidence type="ECO:0000256" key="1">
    <source>
        <dbReference type="SAM" id="MobiDB-lite"/>
    </source>
</evidence>
<dbReference type="GO" id="GO:0005509">
    <property type="term" value="F:calcium ion binding"/>
    <property type="evidence" value="ECO:0007669"/>
    <property type="project" value="InterPro"/>
</dbReference>
<dbReference type="SUPFAM" id="SSF49313">
    <property type="entry name" value="Cadherin-like"/>
    <property type="match status" value="3"/>
</dbReference>
<dbReference type="AlphaFoldDB" id="A0A5C3M3L0"/>
<dbReference type="OrthoDB" id="414243at2759"/>
<accession>A0A5C3M3L0</accession>
<evidence type="ECO:0000313" key="5">
    <source>
        <dbReference type="EMBL" id="TFK40004.1"/>
    </source>
</evidence>
<keyword evidence="2" id="KW-1133">Transmembrane helix</keyword>
<feature type="transmembrane region" description="Helical" evidence="2">
    <location>
        <begin position="466"/>
        <end position="490"/>
    </location>
</feature>
<dbReference type="InterPro" id="IPR006644">
    <property type="entry name" value="Cadg"/>
</dbReference>
<dbReference type="GO" id="GO:0016020">
    <property type="term" value="C:membrane"/>
    <property type="evidence" value="ECO:0007669"/>
    <property type="project" value="InterPro"/>
</dbReference>
<evidence type="ECO:0000256" key="3">
    <source>
        <dbReference type="SAM" id="SignalP"/>
    </source>
</evidence>
<feature type="domain" description="Dystroglycan-type cadherin-like" evidence="4">
    <location>
        <begin position="152"/>
        <end position="247"/>
    </location>
</feature>
<keyword evidence="6" id="KW-1185">Reference proteome</keyword>
<dbReference type="Pfam" id="PF05345">
    <property type="entry name" value="He_PIG"/>
    <property type="match status" value="1"/>
</dbReference>
<evidence type="ECO:0000256" key="2">
    <source>
        <dbReference type="SAM" id="Phobius"/>
    </source>
</evidence>
<feature type="domain" description="Dystroglycan-type cadherin-like" evidence="4">
    <location>
        <begin position="23"/>
        <end position="118"/>
    </location>
</feature>
<feature type="region of interest" description="Disordered" evidence="1">
    <location>
        <begin position="702"/>
        <end position="758"/>
    </location>
</feature>
<name>A0A5C3M3L0_9AGAR</name>
<proteinExistence type="predicted"/>
<protein>
    <recommendedName>
        <fullName evidence="4">Dystroglycan-type cadherin-like domain-containing protein</fullName>
    </recommendedName>
</protein>
<gene>
    <name evidence="5" type="ORF">BDQ12DRAFT_665191</name>
</gene>
<sequence>MFSFHLLVLVLAAAVLPGRSAVAVVEPLDSQLPLIARVDKPYLWTISTRTFGSSEDVLRYTTSSLPDWLSFNSSTLAFGGNPVAEDAGDTEITVTAHDSKSSASSTFILCTSPSLPPQANLSLSEQFYASNPSLSSVFLLSLGSAIASPNPALRVPLRWSFSIGFESSTFVSTGRVYYQVRQVNGSELPSWLVFNPKSITLNGVVPGASTIQTPETVHLELIASEIEGYAAAYLPFDIVLADHELSLSALLPTINVTVATPFSFSLLSPADFSGVLVDGRPAQRSNISTVMIDTSVYSAWLKYDNATRTLSGNSQSATSSSFGPTLPMKLTTVFNQTINTNVTLALVPSFFTMLELPPLNLTASQDIDYDLKPYIANENGRNEADLMVAFNPSQAGDWLSFDTKRKQMTGIAPDSFSGSVAITFTAYSHITHSTSHATLSVSISPSALDGFGADPSTTSTEKRRKISLSLAVGLAVIGGLAIIGGLYALLHQQARKRRQIKHNLEEARNLGLTTRCDSSLEYPENVMDVMHTTTPNAASQLTASIRGTFRSISDVSMRKWRPTIVQRPVISKPTLITAVRVPFPTSGSMPRNLQLNPLSPMPSAPSNSSILATAQRRIDFQRPRFSAHVQFDDNRTSRHLSSMSYASSVGSEKSLTTHASEAVVQTASRVPSVRSWRSASVVCGSRDSYSEVLEPVPGQVRLVPPSSTQGSYLTPHFVPKSASREGPASSPSALHRTRGSERAVSPGTDDGCARRSANDDEMEMGMVYVQSLGFGMSRVIVVVSAPPESANLGYWP</sequence>
<reference evidence="5 6" key="1">
    <citation type="journal article" date="2019" name="Nat. Ecol. Evol.">
        <title>Megaphylogeny resolves global patterns of mushroom evolution.</title>
        <authorList>
            <person name="Varga T."/>
            <person name="Krizsan K."/>
            <person name="Foldi C."/>
            <person name="Dima B."/>
            <person name="Sanchez-Garcia M."/>
            <person name="Sanchez-Ramirez S."/>
            <person name="Szollosi G.J."/>
            <person name="Szarkandi J.G."/>
            <person name="Papp V."/>
            <person name="Albert L."/>
            <person name="Andreopoulos W."/>
            <person name="Angelini C."/>
            <person name="Antonin V."/>
            <person name="Barry K.W."/>
            <person name="Bougher N.L."/>
            <person name="Buchanan P."/>
            <person name="Buyck B."/>
            <person name="Bense V."/>
            <person name="Catcheside P."/>
            <person name="Chovatia M."/>
            <person name="Cooper J."/>
            <person name="Damon W."/>
            <person name="Desjardin D."/>
            <person name="Finy P."/>
            <person name="Geml J."/>
            <person name="Haridas S."/>
            <person name="Hughes K."/>
            <person name="Justo A."/>
            <person name="Karasinski D."/>
            <person name="Kautmanova I."/>
            <person name="Kiss B."/>
            <person name="Kocsube S."/>
            <person name="Kotiranta H."/>
            <person name="LaButti K.M."/>
            <person name="Lechner B.E."/>
            <person name="Liimatainen K."/>
            <person name="Lipzen A."/>
            <person name="Lukacs Z."/>
            <person name="Mihaltcheva S."/>
            <person name="Morgado L.N."/>
            <person name="Niskanen T."/>
            <person name="Noordeloos M.E."/>
            <person name="Ohm R.A."/>
            <person name="Ortiz-Santana B."/>
            <person name="Ovrebo C."/>
            <person name="Racz N."/>
            <person name="Riley R."/>
            <person name="Savchenko A."/>
            <person name="Shiryaev A."/>
            <person name="Soop K."/>
            <person name="Spirin V."/>
            <person name="Szebenyi C."/>
            <person name="Tomsovsky M."/>
            <person name="Tulloss R.E."/>
            <person name="Uehling J."/>
            <person name="Grigoriev I.V."/>
            <person name="Vagvolgyi C."/>
            <person name="Papp T."/>
            <person name="Martin F.M."/>
            <person name="Miettinen O."/>
            <person name="Hibbett D.S."/>
            <person name="Nagy L.G."/>
        </authorList>
    </citation>
    <scope>NUCLEOTIDE SEQUENCE [LARGE SCALE GENOMIC DNA]</scope>
    <source>
        <strain evidence="5 6">CBS 166.37</strain>
    </source>
</reference>
<dbReference type="SMART" id="SM00736">
    <property type="entry name" value="CADG"/>
    <property type="match status" value="2"/>
</dbReference>
<keyword evidence="2" id="KW-0812">Transmembrane</keyword>
<keyword evidence="3" id="KW-0732">Signal</keyword>
<feature type="signal peptide" evidence="3">
    <location>
        <begin position="1"/>
        <end position="21"/>
    </location>
</feature>
<evidence type="ECO:0000313" key="6">
    <source>
        <dbReference type="Proteomes" id="UP000308652"/>
    </source>
</evidence>
<keyword evidence="2" id="KW-0472">Membrane</keyword>
<organism evidence="5 6">
    <name type="scientific">Crucibulum laeve</name>
    <dbReference type="NCBI Taxonomy" id="68775"/>
    <lineage>
        <taxon>Eukaryota</taxon>
        <taxon>Fungi</taxon>
        <taxon>Dikarya</taxon>
        <taxon>Basidiomycota</taxon>
        <taxon>Agaricomycotina</taxon>
        <taxon>Agaricomycetes</taxon>
        <taxon>Agaricomycetidae</taxon>
        <taxon>Agaricales</taxon>
        <taxon>Agaricineae</taxon>
        <taxon>Nidulariaceae</taxon>
        <taxon>Crucibulum</taxon>
    </lineage>
</organism>
<evidence type="ECO:0000259" key="4">
    <source>
        <dbReference type="SMART" id="SM00736"/>
    </source>
</evidence>
<dbReference type="InterPro" id="IPR015919">
    <property type="entry name" value="Cadherin-like_sf"/>
</dbReference>
<feature type="chain" id="PRO_5022729885" description="Dystroglycan-type cadherin-like domain-containing protein" evidence="3">
    <location>
        <begin position="22"/>
        <end position="796"/>
    </location>
</feature>
<dbReference type="InterPro" id="IPR013783">
    <property type="entry name" value="Ig-like_fold"/>
</dbReference>
<dbReference type="STRING" id="68775.A0A5C3M3L0"/>
<dbReference type="Gene3D" id="2.60.40.10">
    <property type="entry name" value="Immunoglobulins"/>
    <property type="match status" value="3"/>
</dbReference>
<dbReference type="EMBL" id="ML213598">
    <property type="protein sequence ID" value="TFK40004.1"/>
    <property type="molecule type" value="Genomic_DNA"/>
</dbReference>
<dbReference type="Proteomes" id="UP000308652">
    <property type="component" value="Unassembled WGS sequence"/>
</dbReference>